<sequence length="148" mass="17971">MKIYFTKAQFENLLKIVYLGNWMANAIHNGTEEDPLDGGLEAIEHYVFAFAKDFGLENLVEYSKDFEQFFPTDAFDDLMIEYIDKYDEDCFWEELFYRMTDRDFERAYSNEEIEKMEMLELFEKQEPFRDKWDKEISERGIERLEINP</sequence>
<protein>
    <submittedName>
        <fullName evidence="1">Uncharacterized protein</fullName>
    </submittedName>
</protein>
<accession>A0A2H0UMA5</accession>
<evidence type="ECO:0000313" key="2">
    <source>
        <dbReference type="Proteomes" id="UP000230903"/>
    </source>
</evidence>
<dbReference type="Proteomes" id="UP000230903">
    <property type="component" value="Unassembled WGS sequence"/>
</dbReference>
<gene>
    <name evidence="1" type="ORF">COU10_04025</name>
</gene>
<reference evidence="2" key="1">
    <citation type="submission" date="2017-09" db="EMBL/GenBank/DDBJ databases">
        <title>Depth-based differentiation of microbial function through sediment-hosted aquifers and enrichment of novel symbionts in the deep terrestrial subsurface.</title>
        <authorList>
            <person name="Probst A.J."/>
            <person name="Ladd B."/>
            <person name="Jarett J.K."/>
            <person name="Geller-Mcgrath D.E."/>
            <person name="Sieber C.M.K."/>
            <person name="Emerson J.B."/>
            <person name="Anantharaman K."/>
            <person name="Thomas B.C."/>
            <person name="Malmstrom R."/>
            <person name="Stieglmeier M."/>
            <person name="Klingl A."/>
            <person name="Woyke T."/>
            <person name="Ryan C.M."/>
            <person name="Banfield J.F."/>
        </authorList>
    </citation>
    <scope>NUCLEOTIDE SEQUENCE [LARGE SCALE GENOMIC DNA]</scope>
</reference>
<dbReference type="AlphaFoldDB" id="A0A2H0UMA5"/>
<dbReference type="EMBL" id="PFBC01000062">
    <property type="protein sequence ID" value="PIR87547.1"/>
    <property type="molecule type" value="Genomic_DNA"/>
</dbReference>
<comment type="caution">
    <text evidence="1">The sequence shown here is derived from an EMBL/GenBank/DDBJ whole genome shotgun (WGS) entry which is preliminary data.</text>
</comment>
<proteinExistence type="predicted"/>
<evidence type="ECO:0000313" key="1">
    <source>
        <dbReference type="EMBL" id="PIR87547.1"/>
    </source>
</evidence>
<name>A0A2H0UMA5_9BACT</name>
<organism evidence="1 2">
    <name type="scientific">Candidatus Harrisonbacteria bacterium CG10_big_fil_rev_8_21_14_0_10_45_28</name>
    <dbReference type="NCBI Taxonomy" id="1974586"/>
    <lineage>
        <taxon>Bacteria</taxon>
        <taxon>Candidatus Harrisoniibacteriota</taxon>
    </lineage>
</organism>